<proteinExistence type="predicted"/>
<reference evidence="4 5" key="1">
    <citation type="submission" date="2019-01" db="EMBL/GenBank/DDBJ databases">
        <authorList>
            <person name="Chen W.-M."/>
        </authorList>
    </citation>
    <scope>NUCLEOTIDE SEQUENCE [LARGE SCALE GENOMIC DNA]</scope>
    <source>
        <strain evidence="4 5">KYPC3</strain>
    </source>
</reference>
<dbReference type="EC" id="3.2.1.3" evidence="4"/>
<dbReference type="InterPro" id="IPR011613">
    <property type="entry name" value="GH15-like"/>
</dbReference>
<evidence type="ECO:0000256" key="1">
    <source>
        <dbReference type="SAM" id="SignalP"/>
    </source>
</evidence>
<protein>
    <submittedName>
        <fullName evidence="4">Glucan 1,4-alpha-glucosidase</fullName>
        <ecNumber evidence="4">3.2.1.3</ecNumber>
    </submittedName>
</protein>
<dbReference type="GO" id="GO:0005975">
    <property type="term" value="P:carbohydrate metabolic process"/>
    <property type="evidence" value="ECO:0007669"/>
    <property type="project" value="InterPro"/>
</dbReference>
<dbReference type="Pfam" id="PF09137">
    <property type="entry name" value="Glucodextran_N"/>
    <property type="match status" value="1"/>
</dbReference>
<dbReference type="RefSeq" id="WP_127699498.1">
    <property type="nucleotide sequence ID" value="NZ_SACS01000013.1"/>
</dbReference>
<dbReference type="GO" id="GO:0016757">
    <property type="term" value="F:glycosyltransferase activity"/>
    <property type="evidence" value="ECO:0007669"/>
    <property type="project" value="UniProtKB-ARBA"/>
</dbReference>
<dbReference type="PROSITE" id="PS51257">
    <property type="entry name" value="PROKAR_LIPOPROTEIN"/>
    <property type="match status" value="1"/>
</dbReference>
<keyword evidence="5" id="KW-1185">Reference proteome</keyword>
<feature type="domain" description="Glucodextranase N-terminal" evidence="3">
    <location>
        <begin position="40"/>
        <end position="328"/>
    </location>
</feature>
<dbReference type="GO" id="GO:0004339">
    <property type="term" value="F:glucan 1,4-alpha-glucosidase activity"/>
    <property type="evidence" value="ECO:0007669"/>
    <property type="project" value="UniProtKB-EC"/>
</dbReference>
<evidence type="ECO:0000259" key="2">
    <source>
        <dbReference type="Pfam" id="PF00723"/>
    </source>
</evidence>
<comment type="caution">
    <text evidence="4">The sequence shown here is derived from an EMBL/GenBank/DDBJ whole genome shotgun (WGS) entry which is preliminary data.</text>
</comment>
<keyword evidence="1" id="KW-0732">Signal</keyword>
<gene>
    <name evidence="4" type="ORF">EOE67_12840</name>
</gene>
<dbReference type="InterPro" id="IPR014718">
    <property type="entry name" value="GH-type_carb-bd"/>
</dbReference>
<feature type="chain" id="PRO_5019255613" evidence="1">
    <location>
        <begin position="24"/>
        <end position="820"/>
    </location>
</feature>
<evidence type="ECO:0000259" key="3">
    <source>
        <dbReference type="Pfam" id="PF09137"/>
    </source>
</evidence>
<organism evidence="4 5">
    <name type="scientific">Rheinheimera riviphila</name>
    <dbReference type="NCBI Taxonomy" id="1834037"/>
    <lineage>
        <taxon>Bacteria</taxon>
        <taxon>Pseudomonadati</taxon>
        <taxon>Pseudomonadota</taxon>
        <taxon>Gammaproteobacteria</taxon>
        <taxon>Chromatiales</taxon>
        <taxon>Chromatiaceae</taxon>
        <taxon>Rheinheimera</taxon>
    </lineage>
</organism>
<dbReference type="InterPro" id="IPR015220">
    <property type="entry name" value="Glucodextranase_N"/>
</dbReference>
<keyword evidence="4" id="KW-0326">Glycosidase</keyword>
<dbReference type="InterPro" id="IPR011013">
    <property type="entry name" value="Gal_mutarotase_sf_dom"/>
</dbReference>
<feature type="domain" description="GH15-like" evidence="2">
    <location>
        <begin position="346"/>
        <end position="793"/>
    </location>
</feature>
<dbReference type="Gene3D" id="1.50.10.10">
    <property type="match status" value="1"/>
</dbReference>
<dbReference type="Proteomes" id="UP000283077">
    <property type="component" value="Unassembled WGS sequence"/>
</dbReference>
<dbReference type="InterPro" id="IPR006425">
    <property type="entry name" value="Glucoamylase_bac"/>
</dbReference>
<sequence>MISFVRLKSSFQVSALASAMLLAACQPATDSSAAKNQAAAPGAPGLTSTWSYAGKTGIGTSFEQYLDGQYQDKAPTGAVSKVWFSLANGVVTETMHGLIHQAQLRELQFVVKGADFVDEEKTATISSIDYLYKDAAGRPLSLAYKVLNKAKNGQYEIEKHIFTDPDSQTLVVKSWFRPLVDGLELYVYLDPALANTGSNDSASVKDGIISATEAATAASSSLSLLASPAFVSTQVGFVGVSDGLTELKNRQPLAGYQSTGTTTGNVGALAQLPGVAKGASGEFNLVLGFGSTAEQSTAAAQDTLAKGLDKVLAQFNGEGEAIGWQDYLQSLPQLEKLSSTAMDQGKLLFTSALVLKAQEDKTHAGALIASLSNPWGDVKSAEQSQTGYKAVWPRDFYQVAMALLALGDKQSPKVAFEYLHQVQVNAKTPGYQGEPGWFLQKTHVDGTLEWVGIQLDQTAMPIMLGWRLWQDGILTDAEIKNWYSRMLKPAADYLAKGGKAKLDWNDIELTPPNTQQERWEEQAGYSPSTIAAIISGLVSAADIATLAGDTEGATLYLAKADAYQQALESLTFTTSGNLNKTPSDGQYYLRINSNQDANDKSLLENRNGQGDINESDVVDGGFLELVRYGVRPANHPAVLASLGELDDQTLPDAQRVKYEFSFDGIAGTLPGWRRYGLDGYGEDIATGQGYAIGPNDSNLPTQRGRVWPIFSGERGHYELARLLVSKTNLSAEDIQPLQRNYVQAMEQFANAGLMLPEQVWDNVGKNDVYQYTQGEGTNGATPLAWSHAEYIKLLRSVSDQKVWDRYSPVELRYSSKSVQH</sequence>
<evidence type="ECO:0000313" key="5">
    <source>
        <dbReference type="Proteomes" id="UP000283077"/>
    </source>
</evidence>
<dbReference type="InterPro" id="IPR008928">
    <property type="entry name" value="6-hairpin_glycosidase_sf"/>
</dbReference>
<dbReference type="NCBIfam" id="TIGR01535">
    <property type="entry name" value="glucan_glucosid"/>
    <property type="match status" value="1"/>
</dbReference>
<dbReference type="GO" id="GO:0030246">
    <property type="term" value="F:carbohydrate binding"/>
    <property type="evidence" value="ECO:0007669"/>
    <property type="project" value="InterPro"/>
</dbReference>
<accession>A0A437QMH9</accession>
<dbReference type="PANTHER" id="PTHR31616:SF0">
    <property type="entry name" value="GLUCAN 1,4-ALPHA-GLUCOSIDASE"/>
    <property type="match status" value="1"/>
</dbReference>
<dbReference type="PANTHER" id="PTHR31616">
    <property type="entry name" value="TREHALASE"/>
    <property type="match status" value="1"/>
</dbReference>
<dbReference type="EMBL" id="SACS01000013">
    <property type="protein sequence ID" value="RVU35707.1"/>
    <property type="molecule type" value="Genomic_DNA"/>
</dbReference>
<dbReference type="SUPFAM" id="SSF74650">
    <property type="entry name" value="Galactose mutarotase-like"/>
    <property type="match status" value="1"/>
</dbReference>
<name>A0A437QMH9_9GAMM</name>
<dbReference type="SUPFAM" id="SSF48208">
    <property type="entry name" value="Six-hairpin glycosidases"/>
    <property type="match status" value="1"/>
</dbReference>
<keyword evidence="4" id="KW-0378">Hydrolase</keyword>
<dbReference type="Gene3D" id="2.70.98.10">
    <property type="match status" value="1"/>
</dbReference>
<dbReference type="CDD" id="cd07430">
    <property type="entry name" value="GH15_N"/>
    <property type="match status" value="1"/>
</dbReference>
<dbReference type="AlphaFoldDB" id="A0A437QMH9"/>
<dbReference type="OrthoDB" id="9806081at2"/>
<feature type="signal peptide" evidence="1">
    <location>
        <begin position="1"/>
        <end position="23"/>
    </location>
</feature>
<dbReference type="Pfam" id="PF00723">
    <property type="entry name" value="Glyco_hydro_15"/>
    <property type="match status" value="1"/>
</dbReference>
<evidence type="ECO:0000313" key="4">
    <source>
        <dbReference type="EMBL" id="RVU35707.1"/>
    </source>
</evidence>
<dbReference type="InterPro" id="IPR012341">
    <property type="entry name" value="6hp_glycosidase-like_sf"/>
</dbReference>